<evidence type="ECO:0000313" key="3">
    <source>
        <dbReference type="Proteomes" id="UP000280434"/>
    </source>
</evidence>
<evidence type="ECO:0000259" key="1">
    <source>
        <dbReference type="Pfam" id="PF21880"/>
    </source>
</evidence>
<protein>
    <recommendedName>
        <fullName evidence="1">DUF6916 domain-containing protein</fullName>
    </recommendedName>
</protein>
<gene>
    <name evidence="2" type="ORF">D7S89_14280</name>
</gene>
<dbReference type="Pfam" id="PF21880">
    <property type="entry name" value="DUF6916"/>
    <property type="match status" value="1"/>
</dbReference>
<keyword evidence="3" id="KW-1185">Reference proteome</keyword>
<accession>A0A494XAB0</accession>
<feature type="domain" description="DUF6916" evidence="1">
    <location>
        <begin position="3"/>
        <end position="66"/>
    </location>
</feature>
<organism evidence="2 3">
    <name type="scientific">Trinickia fusca</name>
    <dbReference type="NCBI Taxonomy" id="2419777"/>
    <lineage>
        <taxon>Bacteria</taxon>
        <taxon>Pseudomonadati</taxon>
        <taxon>Pseudomonadota</taxon>
        <taxon>Betaproteobacteria</taxon>
        <taxon>Burkholderiales</taxon>
        <taxon>Burkholderiaceae</taxon>
        <taxon>Trinickia</taxon>
    </lineage>
</organism>
<dbReference type="Proteomes" id="UP000280434">
    <property type="component" value="Unassembled WGS sequence"/>
</dbReference>
<dbReference type="AlphaFoldDB" id="A0A494XAB0"/>
<evidence type="ECO:0000313" key="2">
    <source>
        <dbReference type="EMBL" id="RKP47420.1"/>
    </source>
</evidence>
<name>A0A494XAB0_9BURK</name>
<dbReference type="EMBL" id="RBZV01000005">
    <property type="protein sequence ID" value="RKP47420.1"/>
    <property type="molecule type" value="Genomic_DNA"/>
</dbReference>
<dbReference type="InterPro" id="IPR054209">
    <property type="entry name" value="DUF6916"/>
</dbReference>
<reference evidence="2 3" key="1">
    <citation type="submission" date="2018-10" db="EMBL/GenBank/DDBJ databases">
        <title>Paraburkholderia sp. 7MK8-2, isolated from soil.</title>
        <authorList>
            <person name="Gao Z.-H."/>
            <person name="Qiu L.-H."/>
        </authorList>
    </citation>
    <scope>NUCLEOTIDE SEQUENCE [LARGE SCALE GENOMIC DNA]</scope>
    <source>
        <strain evidence="2 3">7MK8-2</strain>
    </source>
</reference>
<proteinExistence type="predicted"/>
<sequence>MLLESITNGAMENSGYHSFSLFFADESSAPLPQGGYRLQHAQLGEQFIFLVPIAKTANGHRYQACFNVQA</sequence>
<comment type="caution">
    <text evidence="2">The sequence shown here is derived from an EMBL/GenBank/DDBJ whole genome shotgun (WGS) entry which is preliminary data.</text>
</comment>